<dbReference type="AlphaFoldDB" id="A0AAN8PWH1"/>
<gene>
    <name evidence="1" type="ORF">RUM43_007020</name>
</gene>
<dbReference type="EMBL" id="JAWJWE010000003">
    <property type="protein sequence ID" value="KAK6638752.1"/>
    <property type="molecule type" value="Genomic_DNA"/>
</dbReference>
<accession>A0AAN8PWH1</accession>
<evidence type="ECO:0000313" key="2">
    <source>
        <dbReference type="Proteomes" id="UP001372834"/>
    </source>
</evidence>
<sequence length="68" mass="7083">MSRFNDSREPLEVGCHPGGLLWLSSDLSGCHSTVCRHLHSIGASLGVTGGHADLPIYSNEATGPVPKG</sequence>
<dbReference type="Proteomes" id="UP001372834">
    <property type="component" value="Unassembled WGS sequence"/>
</dbReference>
<organism evidence="1 2">
    <name type="scientific">Polyplax serrata</name>
    <name type="common">Common mouse louse</name>
    <dbReference type="NCBI Taxonomy" id="468196"/>
    <lineage>
        <taxon>Eukaryota</taxon>
        <taxon>Metazoa</taxon>
        <taxon>Ecdysozoa</taxon>
        <taxon>Arthropoda</taxon>
        <taxon>Hexapoda</taxon>
        <taxon>Insecta</taxon>
        <taxon>Pterygota</taxon>
        <taxon>Neoptera</taxon>
        <taxon>Paraneoptera</taxon>
        <taxon>Psocodea</taxon>
        <taxon>Troctomorpha</taxon>
        <taxon>Phthiraptera</taxon>
        <taxon>Anoplura</taxon>
        <taxon>Polyplacidae</taxon>
        <taxon>Polyplax</taxon>
    </lineage>
</organism>
<proteinExistence type="predicted"/>
<name>A0AAN8PWH1_POLSC</name>
<evidence type="ECO:0000313" key="1">
    <source>
        <dbReference type="EMBL" id="KAK6638752.1"/>
    </source>
</evidence>
<comment type="caution">
    <text evidence="1">The sequence shown here is derived from an EMBL/GenBank/DDBJ whole genome shotgun (WGS) entry which is preliminary data.</text>
</comment>
<protein>
    <submittedName>
        <fullName evidence="1">Uncharacterized protein</fullName>
    </submittedName>
</protein>
<reference evidence="1 2" key="1">
    <citation type="submission" date="2023-10" db="EMBL/GenBank/DDBJ databases">
        <title>Genomes of two closely related lineages of the louse Polyplax serrata with different host specificities.</title>
        <authorList>
            <person name="Martinu J."/>
            <person name="Tarabai H."/>
            <person name="Stefka J."/>
            <person name="Hypsa V."/>
        </authorList>
    </citation>
    <scope>NUCLEOTIDE SEQUENCE [LARGE SCALE GENOMIC DNA]</scope>
    <source>
        <strain evidence="1">HR10_N</strain>
    </source>
</reference>